<dbReference type="InterPro" id="IPR036236">
    <property type="entry name" value="Znf_C2H2_sf"/>
</dbReference>
<accession>A0A0W0F097</accession>
<gene>
    <name evidence="10" type="ORF">WG66_17639</name>
</gene>
<name>A0A0W0F097_MONRR</name>
<dbReference type="SUPFAM" id="SSF57667">
    <property type="entry name" value="beta-beta-alpha zinc fingers"/>
    <property type="match status" value="1"/>
</dbReference>
<evidence type="ECO:0000259" key="8">
    <source>
        <dbReference type="PROSITE" id="PS50048"/>
    </source>
</evidence>
<dbReference type="SMART" id="SM00355">
    <property type="entry name" value="ZnF_C2H2"/>
    <property type="match status" value="2"/>
</dbReference>
<keyword evidence="1" id="KW-0479">Metal-binding</keyword>
<dbReference type="EMBL" id="LATX01002412">
    <property type="protein sequence ID" value="KTB29760.1"/>
    <property type="molecule type" value="Genomic_DNA"/>
</dbReference>
<evidence type="ECO:0000259" key="9">
    <source>
        <dbReference type="PROSITE" id="PS50157"/>
    </source>
</evidence>
<dbReference type="AlphaFoldDB" id="A0A0W0F097"/>
<reference evidence="10 11" key="1">
    <citation type="submission" date="2015-12" db="EMBL/GenBank/DDBJ databases">
        <title>Draft genome sequence of Moniliophthora roreri, the causal agent of frosty pod rot of cacao.</title>
        <authorList>
            <person name="Aime M.C."/>
            <person name="Diaz-Valderrama J.R."/>
            <person name="Kijpornyongpan T."/>
            <person name="Phillips-Mora W."/>
        </authorList>
    </citation>
    <scope>NUCLEOTIDE SEQUENCE [LARGE SCALE GENOMIC DNA]</scope>
    <source>
        <strain evidence="10 11">MCA 2952</strain>
    </source>
</reference>
<dbReference type="Pfam" id="PF04082">
    <property type="entry name" value="Fungal_trans"/>
    <property type="match status" value="1"/>
</dbReference>
<evidence type="ECO:0000313" key="10">
    <source>
        <dbReference type="EMBL" id="KTB29760.1"/>
    </source>
</evidence>
<dbReference type="eggNOG" id="KOG1721">
    <property type="taxonomic scope" value="Eukaryota"/>
</dbReference>
<keyword evidence="4" id="KW-0804">Transcription</keyword>
<sequence>MSSPNTPPTRRPATKQCEVCHATFTRKTHLNRHMRSHTNDRSHQCKLCSSQFTRSDLLTRHKKICGGFRSRRKSCQGCAKAKSRCDLKTPSCSKCLSRGITCEYVTGPSAPRNMNGGSEKSASSNDKKIPVDFDSEIAKQIFFPALSPASDQSSPLGTDYDSASIQTSCSTPAETWSASSLMPSTQQDFAPVINSSLMNIMDGSLEAQNMFTLQFPNMSLDSDSTYSSRSPSSDWSSFYTDMCAPSQKTGWIGNDVAEITHETQDMHNSSYFDTAWLPSLDLFQTTFSQESSAPSSQSSPPPVGGVMPFFPVFNTSISPSDMQNMPTNSEFTALDRFGQLFFSTFLNQLPLVHIPTWRSDDKPEILTKAMQLCGALYVKSPESEKFVAEVLKGGREEIIMNFVRQVDPIHQSYLILAIVLMQTVGLFHQQAEQRHSSAMYHAMVSTMISRSPAFLNFARWTPPSDFSQFASLDQVWHDWVRYESAKRLRCLLYLHDCCQSIYFATPPTGSLSFDLFLPCETALWNARTSQEWYECLQKPSRYGTLSERLKGLSLQSAWANLVEQRPPLVTTYTSAFGHFILVHSALAKIYTHMHVIWDNGGSHTIDGVESAVPRTIYTMQNALHNWLLNWQYEMLQCYGAETPSAELPFSEDALPFYWLGQISLLMLCEGKGRNGPHTIPDVRFRVVKNWLTRIRECLRSNQTAHAQFTNELMELRSQYTLVDTAAPIDHPNGLLEFFSIQA</sequence>
<dbReference type="GO" id="GO:0006351">
    <property type="term" value="P:DNA-templated transcription"/>
    <property type="evidence" value="ECO:0007669"/>
    <property type="project" value="InterPro"/>
</dbReference>
<dbReference type="SUPFAM" id="SSF57701">
    <property type="entry name" value="Zn2/Cys6 DNA-binding domain"/>
    <property type="match status" value="1"/>
</dbReference>
<dbReference type="PROSITE" id="PS00463">
    <property type="entry name" value="ZN2_CY6_FUNGAL_1"/>
    <property type="match status" value="1"/>
</dbReference>
<feature type="region of interest" description="Disordered" evidence="7">
    <location>
        <begin position="109"/>
        <end position="128"/>
    </location>
</feature>
<dbReference type="InterPro" id="IPR036864">
    <property type="entry name" value="Zn2-C6_fun-type_DNA-bd_sf"/>
</dbReference>
<evidence type="ECO:0000313" key="11">
    <source>
        <dbReference type="Proteomes" id="UP000054988"/>
    </source>
</evidence>
<evidence type="ECO:0000256" key="4">
    <source>
        <dbReference type="ARBA" id="ARBA00023163"/>
    </source>
</evidence>
<dbReference type="InterPro" id="IPR013087">
    <property type="entry name" value="Znf_C2H2_type"/>
</dbReference>
<feature type="compositionally biased region" description="Polar residues" evidence="7">
    <location>
        <begin position="115"/>
        <end position="124"/>
    </location>
</feature>
<dbReference type="Pfam" id="PF00172">
    <property type="entry name" value="Zn_clus"/>
    <property type="match status" value="1"/>
</dbReference>
<proteinExistence type="predicted"/>
<evidence type="ECO:0000256" key="6">
    <source>
        <dbReference type="PROSITE-ProRule" id="PRU00042"/>
    </source>
</evidence>
<keyword evidence="2" id="KW-0862">Zinc</keyword>
<dbReference type="InterPro" id="IPR007219">
    <property type="entry name" value="XnlR_reg_dom"/>
</dbReference>
<evidence type="ECO:0000256" key="1">
    <source>
        <dbReference type="ARBA" id="ARBA00022723"/>
    </source>
</evidence>
<organism evidence="10 11">
    <name type="scientific">Moniliophthora roreri</name>
    <name type="common">Frosty pod rot fungus</name>
    <name type="synonym">Monilia roreri</name>
    <dbReference type="NCBI Taxonomy" id="221103"/>
    <lineage>
        <taxon>Eukaryota</taxon>
        <taxon>Fungi</taxon>
        <taxon>Dikarya</taxon>
        <taxon>Basidiomycota</taxon>
        <taxon>Agaricomycotina</taxon>
        <taxon>Agaricomycetes</taxon>
        <taxon>Agaricomycetidae</taxon>
        <taxon>Agaricales</taxon>
        <taxon>Marasmiineae</taxon>
        <taxon>Marasmiaceae</taxon>
        <taxon>Moniliophthora</taxon>
    </lineage>
</organism>
<dbReference type="CDD" id="cd00067">
    <property type="entry name" value="GAL4"/>
    <property type="match status" value="1"/>
</dbReference>
<keyword evidence="6" id="KW-0863">Zinc-finger</keyword>
<evidence type="ECO:0000256" key="5">
    <source>
        <dbReference type="ARBA" id="ARBA00023242"/>
    </source>
</evidence>
<protein>
    <submittedName>
        <fullName evidence="10">Uncharacterized protein</fullName>
    </submittedName>
</protein>
<feature type="domain" description="Zn(2)-C6 fungal-type" evidence="8">
    <location>
        <begin position="74"/>
        <end position="104"/>
    </location>
</feature>
<dbReference type="InterPro" id="IPR001138">
    <property type="entry name" value="Zn2Cys6_DnaBD"/>
</dbReference>
<dbReference type="GO" id="GO:0003677">
    <property type="term" value="F:DNA binding"/>
    <property type="evidence" value="ECO:0007669"/>
    <property type="project" value="InterPro"/>
</dbReference>
<dbReference type="PRINTS" id="PR00755">
    <property type="entry name" value="AFLATOXINBRP"/>
</dbReference>
<evidence type="ECO:0000256" key="7">
    <source>
        <dbReference type="SAM" id="MobiDB-lite"/>
    </source>
</evidence>
<dbReference type="GO" id="GO:0000981">
    <property type="term" value="F:DNA-binding transcription factor activity, RNA polymerase II-specific"/>
    <property type="evidence" value="ECO:0007669"/>
    <property type="project" value="InterPro"/>
</dbReference>
<dbReference type="SMART" id="SM00066">
    <property type="entry name" value="GAL4"/>
    <property type="match status" value="1"/>
</dbReference>
<evidence type="ECO:0000256" key="2">
    <source>
        <dbReference type="ARBA" id="ARBA00022833"/>
    </source>
</evidence>
<dbReference type="Proteomes" id="UP000054988">
    <property type="component" value="Unassembled WGS sequence"/>
</dbReference>
<keyword evidence="5" id="KW-0539">Nucleus</keyword>
<comment type="caution">
    <text evidence="10">The sequence shown here is derived from an EMBL/GenBank/DDBJ whole genome shotgun (WGS) entry which is preliminary data.</text>
</comment>
<dbReference type="PANTHER" id="PTHR47660:SF2">
    <property type="entry name" value="TRANSCRIPTION FACTOR WITH C2H2 AND ZN(2)-CYS(6) DNA BINDING DOMAIN (EUROFUNG)"/>
    <property type="match status" value="1"/>
</dbReference>
<dbReference type="PROSITE" id="PS00028">
    <property type="entry name" value="ZINC_FINGER_C2H2_1"/>
    <property type="match status" value="1"/>
</dbReference>
<dbReference type="GO" id="GO:0008270">
    <property type="term" value="F:zinc ion binding"/>
    <property type="evidence" value="ECO:0007669"/>
    <property type="project" value="UniProtKB-KW"/>
</dbReference>
<feature type="domain" description="C2H2-type" evidence="9">
    <location>
        <begin position="15"/>
        <end position="42"/>
    </location>
</feature>
<dbReference type="PANTHER" id="PTHR47660">
    <property type="entry name" value="TRANSCRIPTION FACTOR WITH C2H2 AND ZN(2)-CYS(6) DNA BINDING DOMAIN (EUROFUNG)-RELATED-RELATED"/>
    <property type="match status" value="1"/>
</dbReference>
<dbReference type="Gene3D" id="3.30.160.60">
    <property type="entry name" value="Classic Zinc Finger"/>
    <property type="match status" value="1"/>
</dbReference>
<dbReference type="PROSITE" id="PS50157">
    <property type="entry name" value="ZINC_FINGER_C2H2_2"/>
    <property type="match status" value="2"/>
</dbReference>
<keyword evidence="3" id="KW-0805">Transcription regulation</keyword>
<dbReference type="Gene3D" id="4.10.240.10">
    <property type="entry name" value="Zn(2)-C6 fungal-type DNA-binding domain"/>
    <property type="match status" value="1"/>
</dbReference>
<feature type="domain" description="C2H2-type" evidence="9">
    <location>
        <begin position="43"/>
        <end position="70"/>
    </location>
</feature>
<dbReference type="Pfam" id="PF00096">
    <property type="entry name" value="zf-C2H2"/>
    <property type="match status" value="1"/>
</dbReference>
<evidence type="ECO:0000256" key="3">
    <source>
        <dbReference type="ARBA" id="ARBA00023015"/>
    </source>
</evidence>
<dbReference type="PROSITE" id="PS50048">
    <property type="entry name" value="ZN2_CY6_FUNGAL_2"/>
    <property type="match status" value="1"/>
</dbReference>